<keyword evidence="3" id="KW-1185">Reference proteome</keyword>
<dbReference type="OMA" id="GFVEIRI"/>
<dbReference type="InParanoid" id="Q4N876"/>
<feature type="compositionally biased region" description="Basic and acidic residues" evidence="1">
    <location>
        <begin position="657"/>
        <end position="676"/>
    </location>
</feature>
<feature type="compositionally biased region" description="Acidic residues" evidence="1">
    <location>
        <begin position="677"/>
        <end position="690"/>
    </location>
</feature>
<organism evidence="2 3">
    <name type="scientific">Theileria parva</name>
    <name type="common">East coast fever infection agent</name>
    <dbReference type="NCBI Taxonomy" id="5875"/>
    <lineage>
        <taxon>Eukaryota</taxon>
        <taxon>Sar</taxon>
        <taxon>Alveolata</taxon>
        <taxon>Apicomplexa</taxon>
        <taxon>Aconoidasida</taxon>
        <taxon>Piroplasmida</taxon>
        <taxon>Theileriidae</taxon>
        <taxon>Theileria</taxon>
    </lineage>
</organism>
<feature type="region of interest" description="Disordered" evidence="1">
    <location>
        <begin position="657"/>
        <end position="690"/>
    </location>
</feature>
<feature type="region of interest" description="Disordered" evidence="1">
    <location>
        <begin position="781"/>
        <end position="821"/>
    </location>
</feature>
<dbReference type="Proteomes" id="UP000001949">
    <property type="component" value="Unassembled WGS sequence"/>
</dbReference>
<gene>
    <name evidence="2" type="ordered locus">TP01_0594</name>
</gene>
<comment type="caution">
    <text evidence="2">The sequence shown here is derived from an EMBL/GenBank/DDBJ whole genome shotgun (WGS) entry which is preliminary data.</text>
</comment>
<evidence type="ECO:0000256" key="1">
    <source>
        <dbReference type="SAM" id="MobiDB-lite"/>
    </source>
</evidence>
<dbReference type="RefSeq" id="XP_766115.1">
    <property type="nucleotide sequence ID" value="XM_761022.1"/>
</dbReference>
<feature type="compositionally biased region" description="Basic and acidic residues" evidence="1">
    <location>
        <begin position="787"/>
        <end position="821"/>
    </location>
</feature>
<dbReference type="AlphaFoldDB" id="Q4N876"/>
<feature type="compositionally biased region" description="Basic and acidic residues" evidence="1">
    <location>
        <begin position="881"/>
        <end position="894"/>
    </location>
</feature>
<evidence type="ECO:0000313" key="3">
    <source>
        <dbReference type="Proteomes" id="UP000001949"/>
    </source>
</evidence>
<feature type="region of interest" description="Disordered" evidence="1">
    <location>
        <begin position="878"/>
        <end position="897"/>
    </location>
</feature>
<dbReference type="GeneID" id="3502529"/>
<accession>Q4N876</accession>
<dbReference type="EMBL" id="AAGK01000001">
    <property type="protein sequence ID" value="EAN33832.1"/>
    <property type="molecule type" value="Genomic_DNA"/>
</dbReference>
<dbReference type="KEGG" id="tpv:TP01_0594"/>
<evidence type="ECO:0000313" key="2">
    <source>
        <dbReference type="EMBL" id="EAN33832.1"/>
    </source>
</evidence>
<dbReference type="eggNOG" id="ENOG502QX3V">
    <property type="taxonomic scope" value="Eukaryota"/>
</dbReference>
<sequence>MTKMQRLDSLKELLKHVYDRNDPEQKPSSMEGIKKQKTPTSLTEQVLVGLLNDLFSTCVFRSVPLMDESPISLTKTKPDPKKDRYMIYLKWTKPEIFIQSISHKFTTFTGKPTPIQGKMTRYGEKSVILSMGLSTSFRAYLKPFRYSNKIPVSILNEFIDVEINKGGLWAYQSLPAFLSSETKDTKEQTERRNNLLKIANEQLDEIQPSTIVSILWSLYFIQDHKRMHKLCMILCNEFMQNYQSDTRNFVYFLYLCSKMELIPNEKLEEIVYSKFNNVTILENLTVPDIVILTNITNFSKNTTLTQKISTLLYYEIEHMSKECVVFLISGLTKMNFQFHLNDLFSKKLFSRLLAVYDEINSDEQLSVIFYTMSTLTYGVVGYLNELISKTLTRLHRLSSDQIVKIGLLYALAIHTSQLADKLNEKKTEPKEIKDRISGKLEGPVSTYIDDCLEFVFRKAAVNYKCPEADLLIMMNGLLIHTHIPSSSKKLDELGLEFGESWITTFRCTKRVTKYNKNVPKIDINALEAQANNPAYSKCFKMFYLNLIDEFCNRTDEFKSETVDQIVFSLLTLKIDLSPIYEAVLISKGESIRQNVGFVEIRIVESDTMEEQYEMAREVLTWSRAKDGIDVLKIGDTVVDSSPFEKLGMSVEVTSHNNDEEIKGEPVDTTKSDVLKDSEEDAVEDSGEEETEKEVIIIKKAESVVKDKETPIKNRVEFDVKAEEEPVEIVESAEPVEIVESAESDEEDIVYVEEADSSIASSEKSCSSSSVIEEIVVDTKKSKNKNKVKIETPVKKEKAKEKTVSKKKEDEEKRPESEEKVKETNIEDLIKMASKMDSSTLAQGSPVYDLLKKLYKKDSEDVEEKKVKKIGKYELLNTQSLEGKESKRQKSKEANKSNLYKISKYRQTSEDWVNLAVESREPTKKGKKKDNKPHLDELAKKEDVFYKLKTNKKTRVELEKREVQIVYKYVKIKN</sequence>
<protein>
    <submittedName>
        <fullName evidence="2">Uncharacterized protein</fullName>
    </submittedName>
</protein>
<proteinExistence type="predicted"/>
<dbReference type="VEuPathDB" id="PiroplasmaDB:TpMuguga_01g00594"/>
<name>Q4N876_THEPA</name>
<reference evidence="2 3" key="1">
    <citation type="journal article" date="2005" name="Science">
        <title>Genome sequence of Theileria parva, a bovine pathogen that transforms lymphocytes.</title>
        <authorList>
            <person name="Gardner M.J."/>
            <person name="Bishop R."/>
            <person name="Shah T."/>
            <person name="de Villiers E.P."/>
            <person name="Carlton J.M."/>
            <person name="Hall N."/>
            <person name="Ren Q."/>
            <person name="Paulsen I.T."/>
            <person name="Pain A."/>
            <person name="Berriman M."/>
            <person name="Wilson R.J.M."/>
            <person name="Sato S."/>
            <person name="Ralph S.A."/>
            <person name="Mann D.J."/>
            <person name="Xiong Z."/>
            <person name="Shallom S.J."/>
            <person name="Weidman J."/>
            <person name="Jiang L."/>
            <person name="Lynn J."/>
            <person name="Weaver B."/>
            <person name="Shoaibi A."/>
            <person name="Domingo A.R."/>
            <person name="Wasawo D."/>
            <person name="Crabtree J."/>
            <person name="Wortman J.R."/>
            <person name="Haas B."/>
            <person name="Angiuoli S.V."/>
            <person name="Creasy T.H."/>
            <person name="Lu C."/>
            <person name="Suh B."/>
            <person name="Silva J.C."/>
            <person name="Utterback T.R."/>
            <person name="Feldblyum T.V."/>
            <person name="Pertea M."/>
            <person name="Allen J."/>
            <person name="Nierman W.C."/>
            <person name="Taracha E.L.N."/>
            <person name="Salzberg S.L."/>
            <person name="White O.R."/>
            <person name="Fitzhugh H.A."/>
            <person name="Morzaria S."/>
            <person name="Venter J.C."/>
            <person name="Fraser C.M."/>
            <person name="Nene V."/>
        </authorList>
    </citation>
    <scope>NUCLEOTIDE SEQUENCE [LARGE SCALE GENOMIC DNA]</scope>
    <source>
        <strain evidence="2 3">Muguga</strain>
    </source>
</reference>